<dbReference type="AlphaFoldDB" id="A0A1L6MX01"/>
<gene>
    <name evidence="1" type="ORF">BCY86_04845</name>
</gene>
<evidence type="ECO:0000313" key="2">
    <source>
        <dbReference type="Proteomes" id="UP000185544"/>
    </source>
</evidence>
<sequence length="64" mass="7619">MDLRNKSKKEEEFLHPYFRGSIHGESEKQYSHLSYQTESKTCTTQHRPYIEGVLNISDLDKEMK</sequence>
<dbReference type="Proteomes" id="UP000185544">
    <property type="component" value="Chromosome"/>
</dbReference>
<keyword evidence="2" id="KW-1185">Reference proteome</keyword>
<evidence type="ECO:0000313" key="1">
    <source>
        <dbReference type="EMBL" id="APS00081.1"/>
    </source>
</evidence>
<dbReference type="KEGG" id="pabo:BCY86_04845"/>
<proteinExistence type="predicted"/>
<dbReference type="STRING" id="1882918.BCY86_04845"/>
<dbReference type="EMBL" id="CP016908">
    <property type="protein sequence ID" value="APS00081.1"/>
    <property type="molecule type" value="Genomic_DNA"/>
</dbReference>
<reference evidence="1 2" key="1">
    <citation type="submission" date="2016-08" db="EMBL/GenBank/DDBJ databases">
        <title>Identification and validation of antigenic proteins from Pajaroellobacter abortibovis using de-novo genome sequence assembly and reverse vaccinology.</title>
        <authorList>
            <person name="Welly B.T."/>
            <person name="Miller M.R."/>
            <person name="Stott J.L."/>
            <person name="Blanchard M.T."/>
            <person name="Islas-Trejo A.D."/>
            <person name="O'Rourke S.M."/>
            <person name="Young A.E."/>
            <person name="Medrano J.F."/>
            <person name="Van Eenennaam A.L."/>
        </authorList>
    </citation>
    <scope>NUCLEOTIDE SEQUENCE [LARGE SCALE GENOMIC DNA]</scope>
    <source>
        <strain evidence="1 2">BTF92-0548A/99-0131</strain>
    </source>
</reference>
<organism evidence="1 2">
    <name type="scientific">Pajaroellobacter abortibovis</name>
    <dbReference type="NCBI Taxonomy" id="1882918"/>
    <lineage>
        <taxon>Bacteria</taxon>
        <taxon>Pseudomonadati</taxon>
        <taxon>Myxococcota</taxon>
        <taxon>Polyangia</taxon>
        <taxon>Polyangiales</taxon>
        <taxon>Polyangiaceae</taxon>
    </lineage>
</organism>
<name>A0A1L6MX01_9BACT</name>
<protein>
    <submittedName>
        <fullName evidence="1">Uncharacterized protein</fullName>
    </submittedName>
</protein>
<accession>A0A1L6MX01</accession>